<keyword evidence="1" id="KW-0863">Zinc-finger</keyword>
<dbReference type="PROSITE" id="PS00028">
    <property type="entry name" value="ZINC_FINGER_C2H2_1"/>
    <property type="match status" value="3"/>
</dbReference>
<dbReference type="AlphaFoldDB" id="A0A1E3IUN0"/>
<keyword evidence="1" id="KW-0862">Zinc</keyword>
<dbReference type="RefSeq" id="XP_019030047.1">
    <property type="nucleotide sequence ID" value="XM_019178008.1"/>
</dbReference>
<evidence type="ECO:0000313" key="3">
    <source>
        <dbReference type="EMBL" id="ODN91421.1"/>
    </source>
</evidence>
<evidence type="ECO:0000313" key="4">
    <source>
        <dbReference type="Proteomes" id="UP000094819"/>
    </source>
</evidence>
<reference evidence="3 4" key="1">
    <citation type="submission" date="2016-06" db="EMBL/GenBank/DDBJ databases">
        <title>Evolution of pathogenesis and genome organization in the Tremellales.</title>
        <authorList>
            <person name="Cuomo C."/>
            <person name="Litvintseva A."/>
            <person name="Heitman J."/>
            <person name="Chen Y."/>
            <person name="Sun S."/>
            <person name="Springer D."/>
            <person name="Dromer F."/>
            <person name="Young S."/>
            <person name="Zeng Q."/>
            <person name="Chapman S."/>
            <person name="Gujja S."/>
            <person name="Saif S."/>
            <person name="Birren B."/>
        </authorList>
    </citation>
    <scope>NUCLEOTIDE SEQUENCE [LARGE SCALE GENOMIC DNA]</scope>
    <source>
        <strain evidence="3 4">CBS 7118</strain>
    </source>
</reference>
<dbReference type="InterPro" id="IPR013087">
    <property type="entry name" value="Znf_C2H2_type"/>
</dbReference>
<dbReference type="GO" id="GO:0008270">
    <property type="term" value="F:zinc ion binding"/>
    <property type="evidence" value="ECO:0007669"/>
    <property type="project" value="UniProtKB-KW"/>
</dbReference>
<proteinExistence type="predicted"/>
<sequence>MYPGERLGFLDCTAEEHHPLYRNEHASHEGVQHQCPSCPATFGYKTVAERHFKVIHQGVRHKCPECIGTFNFTGSVARHFDTAHLHKRYKSSDPRCVASPNSLKVHHDAVHKGDRFYCRRPICDNETPYKTSKARNANEKSHDGVRYQCRYCPQQYAHTKSRSCHELKEHR</sequence>
<comment type="caution">
    <text evidence="3">The sequence shown here is derived from an EMBL/GenBank/DDBJ whole genome shotgun (WGS) entry which is preliminary data.</text>
</comment>
<dbReference type="OrthoDB" id="8823111at2759"/>
<dbReference type="PROSITE" id="PS50157">
    <property type="entry name" value="ZINC_FINGER_C2H2_2"/>
    <property type="match status" value="1"/>
</dbReference>
<dbReference type="SMART" id="SM00355">
    <property type="entry name" value="ZnF_C2H2"/>
    <property type="match status" value="3"/>
</dbReference>
<gene>
    <name evidence="3" type="ORF">L198_05935</name>
</gene>
<protein>
    <recommendedName>
        <fullName evidence="2">C2H2-type domain-containing protein</fullName>
    </recommendedName>
</protein>
<feature type="domain" description="C2H2-type" evidence="2">
    <location>
        <begin position="33"/>
        <end position="61"/>
    </location>
</feature>
<keyword evidence="4" id="KW-1185">Reference proteome</keyword>
<evidence type="ECO:0000256" key="1">
    <source>
        <dbReference type="PROSITE-ProRule" id="PRU00042"/>
    </source>
</evidence>
<accession>A0A1E3IUN0</accession>
<keyword evidence="1" id="KW-0479">Metal-binding</keyword>
<dbReference type="Gene3D" id="3.30.160.60">
    <property type="entry name" value="Classic Zinc Finger"/>
    <property type="match status" value="1"/>
</dbReference>
<dbReference type="GeneID" id="30195147"/>
<name>A0A1E3IUN0_9TREE</name>
<evidence type="ECO:0000259" key="2">
    <source>
        <dbReference type="PROSITE" id="PS50157"/>
    </source>
</evidence>
<dbReference type="Proteomes" id="UP000094819">
    <property type="component" value="Unassembled WGS sequence"/>
</dbReference>
<organism evidence="3 4">
    <name type="scientific">Cryptococcus wingfieldii CBS 7118</name>
    <dbReference type="NCBI Taxonomy" id="1295528"/>
    <lineage>
        <taxon>Eukaryota</taxon>
        <taxon>Fungi</taxon>
        <taxon>Dikarya</taxon>
        <taxon>Basidiomycota</taxon>
        <taxon>Agaricomycotina</taxon>
        <taxon>Tremellomycetes</taxon>
        <taxon>Tremellales</taxon>
        <taxon>Cryptococcaceae</taxon>
        <taxon>Cryptococcus</taxon>
    </lineage>
</organism>
<dbReference type="EMBL" id="AWGH01000019">
    <property type="protein sequence ID" value="ODN91421.1"/>
    <property type="molecule type" value="Genomic_DNA"/>
</dbReference>